<proteinExistence type="predicted"/>
<protein>
    <submittedName>
        <fullName evidence="1">Uncharacterized protein</fullName>
    </submittedName>
</protein>
<dbReference type="SUPFAM" id="SSF50985">
    <property type="entry name" value="RCC1/BLIP-II"/>
    <property type="match status" value="1"/>
</dbReference>
<dbReference type="AlphaFoldDB" id="A0A0F9K7F5"/>
<reference evidence="1" key="1">
    <citation type="journal article" date="2015" name="Nature">
        <title>Complex archaea that bridge the gap between prokaryotes and eukaryotes.</title>
        <authorList>
            <person name="Spang A."/>
            <person name="Saw J.H."/>
            <person name="Jorgensen S.L."/>
            <person name="Zaremba-Niedzwiedzka K."/>
            <person name="Martijn J."/>
            <person name="Lind A.E."/>
            <person name="van Eijk R."/>
            <person name="Schleper C."/>
            <person name="Guy L."/>
            <person name="Ettema T.J."/>
        </authorList>
    </citation>
    <scope>NUCLEOTIDE SEQUENCE</scope>
</reference>
<comment type="caution">
    <text evidence="1">The sequence shown here is derived from an EMBL/GenBank/DDBJ whole genome shotgun (WGS) entry which is preliminary data.</text>
</comment>
<dbReference type="EMBL" id="LAZR01009785">
    <property type="protein sequence ID" value="KKM70606.1"/>
    <property type="molecule type" value="Genomic_DNA"/>
</dbReference>
<gene>
    <name evidence="1" type="ORF">LCGC14_1439000</name>
</gene>
<organism evidence="1">
    <name type="scientific">marine sediment metagenome</name>
    <dbReference type="NCBI Taxonomy" id="412755"/>
    <lineage>
        <taxon>unclassified sequences</taxon>
        <taxon>metagenomes</taxon>
        <taxon>ecological metagenomes</taxon>
    </lineage>
</organism>
<sequence>MFFSFIWVCTDKECYVVGDNSRGLLGIDSNEKNISEFRKVKWMSKNVIELNEFSLQIKMMNNRWYGLGLYDGGNHGFSDQELVNTAITRLKERIPVRHPSNVRRREQAAALDANDDYDDYDDDYDNYDDQNFNITYPFLLKNIGGEPDEDWLDVFTYICEKCKLGWCFAFDVTYISREGWKRVGSKVKTNIALCKDCRREHKTDQKLLK</sequence>
<name>A0A0F9K7F5_9ZZZZ</name>
<evidence type="ECO:0000313" key="1">
    <source>
        <dbReference type="EMBL" id="KKM70606.1"/>
    </source>
</evidence>
<dbReference type="InterPro" id="IPR009091">
    <property type="entry name" value="RCC1/BLIP-II"/>
</dbReference>
<accession>A0A0F9K7F5</accession>